<feature type="compositionally biased region" description="Polar residues" evidence="1">
    <location>
        <begin position="172"/>
        <end position="181"/>
    </location>
</feature>
<dbReference type="Proteomes" id="UP001498421">
    <property type="component" value="Unassembled WGS sequence"/>
</dbReference>
<gene>
    <name evidence="2" type="ORF">QQZ08_012258</name>
</gene>
<feature type="compositionally biased region" description="Low complexity" evidence="1">
    <location>
        <begin position="1"/>
        <end position="13"/>
    </location>
</feature>
<organism evidence="2 3">
    <name type="scientific">Neonectria magnoliae</name>
    <dbReference type="NCBI Taxonomy" id="2732573"/>
    <lineage>
        <taxon>Eukaryota</taxon>
        <taxon>Fungi</taxon>
        <taxon>Dikarya</taxon>
        <taxon>Ascomycota</taxon>
        <taxon>Pezizomycotina</taxon>
        <taxon>Sordariomycetes</taxon>
        <taxon>Hypocreomycetidae</taxon>
        <taxon>Hypocreales</taxon>
        <taxon>Nectriaceae</taxon>
        <taxon>Neonectria</taxon>
    </lineage>
</organism>
<dbReference type="EMBL" id="JAZAVK010000231">
    <property type="protein sequence ID" value="KAK7415776.1"/>
    <property type="molecule type" value="Genomic_DNA"/>
</dbReference>
<feature type="region of interest" description="Disordered" evidence="1">
    <location>
        <begin position="308"/>
        <end position="376"/>
    </location>
</feature>
<evidence type="ECO:0000313" key="2">
    <source>
        <dbReference type="EMBL" id="KAK7415776.1"/>
    </source>
</evidence>
<sequence>MRRPQRNPNRNYPKGLEHTRSVTFNGVRLVNFPGTDIPIDGGAAARQAAEQAAQRTAEQAAEPSPESQDTSPESQEASPESQEASPESQEASPESQETSPGSQEASHEPPKTSPEPGETFLTPRDELALIAALKAQILGSVENGPGLNQTALPLRDPRPPPPKSKPADNEESLGTQKSLSDAASSSIPFAVRVLPFERRQQPIFIRGLDEWEPLVAVVDGFSKTSLLDLDTANRLGLVLDSIPWPSPMMVASSKSVYQPELYAIDIGLRSIHTGLHAIACSIMVAPITDEDADVIIGSQLLRRLESAGRQFQEEDRPNGGNFQMFDWGKGPGHGTESQLKHNELDMNDSENSVVLTPDDSSNDGQSLHSEPDQYFC</sequence>
<feature type="region of interest" description="Disordered" evidence="1">
    <location>
        <begin position="30"/>
        <end position="120"/>
    </location>
</feature>
<feature type="region of interest" description="Disordered" evidence="1">
    <location>
        <begin position="144"/>
        <end position="181"/>
    </location>
</feature>
<feature type="compositionally biased region" description="Low complexity" evidence="1">
    <location>
        <begin position="71"/>
        <end position="97"/>
    </location>
</feature>
<name>A0ABR1H3Y6_9HYPO</name>
<feature type="compositionally biased region" description="Basic and acidic residues" evidence="1">
    <location>
        <begin position="308"/>
        <end position="317"/>
    </location>
</feature>
<protein>
    <submittedName>
        <fullName evidence="2">Uncharacterized protein</fullName>
    </submittedName>
</protein>
<keyword evidence="3" id="KW-1185">Reference proteome</keyword>
<feature type="compositionally biased region" description="Low complexity" evidence="1">
    <location>
        <begin position="43"/>
        <end position="62"/>
    </location>
</feature>
<reference evidence="2 3" key="1">
    <citation type="journal article" date="2025" name="Microbiol. Resour. Announc.">
        <title>Draft genome sequences for Neonectria magnoliae and Neonectria punicea, canker pathogens of Liriodendron tulipifera and Acer saccharum in West Virginia.</title>
        <authorList>
            <person name="Petronek H.M."/>
            <person name="Kasson M.T."/>
            <person name="Metheny A.M."/>
            <person name="Stauder C.M."/>
            <person name="Lovett B."/>
            <person name="Lynch S.C."/>
            <person name="Garnas J.R."/>
            <person name="Kasson L.R."/>
            <person name="Stajich J.E."/>
        </authorList>
    </citation>
    <scope>NUCLEOTIDE SEQUENCE [LARGE SCALE GENOMIC DNA]</scope>
    <source>
        <strain evidence="2 3">NRRL 64651</strain>
    </source>
</reference>
<comment type="caution">
    <text evidence="2">The sequence shown here is derived from an EMBL/GenBank/DDBJ whole genome shotgun (WGS) entry which is preliminary data.</text>
</comment>
<feature type="compositionally biased region" description="Polar residues" evidence="1">
    <location>
        <begin position="349"/>
        <end position="368"/>
    </location>
</feature>
<evidence type="ECO:0000256" key="1">
    <source>
        <dbReference type="SAM" id="MobiDB-lite"/>
    </source>
</evidence>
<accession>A0ABR1H3Y6</accession>
<proteinExistence type="predicted"/>
<feature type="region of interest" description="Disordered" evidence="1">
    <location>
        <begin position="1"/>
        <end position="20"/>
    </location>
</feature>
<evidence type="ECO:0000313" key="3">
    <source>
        <dbReference type="Proteomes" id="UP001498421"/>
    </source>
</evidence>